<evidence type="ECO:0000313" key="2">
    <source>
        <dbReference type="EMBL" id="KAA5533355.1"/>
    </source>
</evidence>
<name>A0A5M6CIY0_9BACT</name>
<keyword evidence="1" id="KW-0732">Signal</keyword>
<dbReference type="AlphaFoldDB" id="A0A5M6CIY0"/>
<accession>A0A5M6CIY0</accession>
<evidence type="ECO:0000256" key="1">
    <source>
        <dbReference type="SAM" id="SignalP"/>
    </source>
</evidence>
<gene>
    <name evidence="2" type="ORF">F0919_12485</name>
</gene>
<evidence type="ECO:0000313" key="3">
    <source>
        <dbReference type="Proteomes" id="UP000323632"/>
    </source>
</evidence>
<dbReference type="Proteomes" id="UP000323632">
    <property type="component" value="Unassembled WGS sequence"/>
</dbReference>
<dbReference type="EMBL" id="VWSH01000003">
    <property type="protein sequence ID" value="KAA5533355.1"/>
    <property type="molecule type" value="Genomic_DNA"/>
</dbReference>
<comment type="caution">
    <text evidence="2">The sequence shown here is derived from an EMBL/GenBank/DDBJ whole genome shotgun (WGS) entry which is preliminary data.</text>
</comment>
<sequence>MNKKKFLLLIALVVPALGNLFAQDGNYFKSKTRTYASEVFQNCMMYATDQYIPTYEEWMSRVEVKQVDKSVSQSLPALSTLPIKEKCNNYLLTEPKKFTVEQFNPLKYFFDFYSKKEMTYRIDNSNYIVIIHPAVK</sequence>
<dbReference type="RefSeq" id="WP_150033102.1">
    <property type="nucleotide sequence ID" value="NZ_VWSH01000003.1"/>
</dbReference>
<feature type="chain" id="PRO_5024370850" evidence="1">
    <location>
        <begin position="23"/>
        <end position="136"/>
    </location>
</feature>
<keyword evidence="3" id="KW-1185">Reference proteome</keyword>
<organism evidence="2 3">
    <name type="scientific">Taibaiella lutea</name>
    <dbReference type="NCBI Taxonomy" id="2608001"/>
    <lineage>
        <taxon>Bacteria</taxon>
        <taxon>Pseudomonadati</taxon>
        <taxon>Bacteroidota</taxon>
        <taxon>Chitinophagia</taxon>
        <taxon>Chitinophagales</taxon>
        <taxon>Chitinophagaceae</taxon>
        <taxon>Taibaiella</taxon>
    </lineage>
</organism>
<feature type="signal peptide" evidence="1">
    <location>
        <begin position="1"/>
        <end position="22"/>
    </location>
</feature>
<reference evidence="2 3" key="1">
    <citation type="submission" date="2019-09" db="EMBL/GenBank/DDBJ databases">
        <title>Genome sequence and assembly of Taibaiella sp.</title>
        <authorList>
            <person name="Chhetri G."/>
        </authorList>
    </citation>
    <scope>NUCLEOTIDE SEQUENCE [LARGE SCALE GENOMIC DNA]</scope>
    <source>
        <strain evidence="2 3">KVB11</strain>
    </source>
</reference>
<proteinExistence type="predicted"/>
<protein>
    <submittedName>
        <fullName evidence="2">Uncharacterized protein</fullName>
    </submittedName>
</protein>